<gene>
    <name evidence="1" type="ORF">LCPAC102_00680</name>
</gene>
<reference evidence="1" key="1">
    <citation type="journal article" date="2019" name="MBio">
        <title>Virus Genomes from Deep Sea Sediments Expand the Ocean Megavirome and Support Independent Origins of Viral Gigantism.</title>
        <authorList>
            <person name="Backstrom D."/>
            <person name="Yutin N."/>
            <person name="Jorgensen S.L."/>
            <person name="Dharamshi J."/>
            <person name="Homa F."/>
            <person name="Zaremba-Niedwiedzka K."/>
            <person name="Spang A."/>
            <person name="Wolf Y.I."/>
            <person name="Koonin E.V."/>
            <person name="Ettema T.J."/>
        </authorList>
    </citation>
    <scope>NUCLEOTIDE SEQUENCE</scope>
</reference>
<dbReference type="Gene3D" id="3.40.190.10">
    <property type="entry name" value="Periplasmic binding protein-like II"/>
    <property type="match status" value="1"/>
</dbReference>
<accession>A0A481Z522</accession>
<organism evidence="1">
    <name type="scientific">Pithovirus LCPAC102</name>
    <dbReference type="NCBI Taxonomy" id="2506587"/>
    <lineage>
        <taxon>Viruses</taxon>
        <taxon>Pithoviruses</taxon>
    </lineage>
</organism>
<sequence length="403" mass="44108">MSDLEKREVRPFARCSKACRLLGRRVLFSVGDPEIPFPPFDTFDANSQPNGLSAALLKAAFAAIGWVKDCDYRFIVEPYNPTSELPNNGIVVGEPQYAAPSFQSGYADLAVSWAPTFKRQLNFDLGLPYSADLLQGQIFGSSFSAEPCPPTTAEVKLGIIAGFAFDLNDLAEAGPIYSPGATQGAGVFDNVVVFPSADGDAIKAAFQANEINSFFYFPDQAILDGGQTNVLDETCTAEPFDTTKNTYGPLINKKGACNETLILGWYEGMRRIVNNGFYQIIIDDKAQGAVLEPWTKDNFPDLTDNHPNSQFDKNLNEVLGNRSLYTNDCNKLRYKALKKACKGKDRKPRCPCNECPKKGKDCGCDGHKKGKDCGCDGHKKGKDCGCDDHKPKRKEKGCGCDKH</sequence>
<dbReference type="SUPFAM" id="SSF53850">
    <property type="entry name" value="Periplasmic binding protein-like II"/>
    <property type="match status" value="1"/>
</dbReference>
<dbReference type="EMBL" id="MK500467">
    <property type="protein sequence ID" value="QBK90158.1"/>
    <property type="molecule type" value="Genomic_DNA"/>
</dbReference>
<name>A0A481Z522_9VIRU</name>
<evidence type="ECO:0000313" key="1">
    <source>
        <dbReference type="EMBL" id="QBK90158.1"/>
    </source>
</evidence>
<proteinExistence type="predicted"/>
<protein>
    <submittedName>
        <fullName evidence="1">Uncharacterized protein</fullName>
    </submittedName>
</protein>